<dbReference type="RefSeq" id="WP_205832758.1">
    <property type="nucleotide sequence ID" value="NZ_JAAIII010000004.1"/>
</dbReference>
<protein>
    <submittedName>
        <fullName evidence="1">Toxin HipA</fullName>
    </submittedName>
</protein>
<accession>A0A7Y0EQV8</accession>
<dbReference type="Gene3D" id="1.10.1070.20">
    <property type="match status" value="1"/>
</dbReference>
<evidence type="ECO:0000313" key="1">
    <source>
        <dbReference type="EMBL" id="NMM94318.1"/>
    </source>
</evidence>
<dbReference type="AlphaFoldDB" id="A0A7Y0EQV8"/>
<dbReference type="Proteomes" id="UP000532194">
    <property type="component" value="Unassembled WGS sequence"/>
</dbReference>
<evidence type="ECO:0000313" key="2">
    <source>
        <dbReference type="Proteomes" id="UP000532194"/>
    </source>
</evidence>
<proteinExistence type="predicted"/>
<keyword evidence="2" id="KW-1185">Reference proteome</keyword>
<dbReference type="EMBL" id="JAAIII010000004">
    <property type="protein sequence ID" value="NMM94318.1"/>
    <property type="molecule type" value="Genomic_DNA"/>
</dbReference>
<comment type="caution">
    <text evidence="1">The sequence shown here is derived from an EMBL/GenBank/DDBJ whole genome shotgun (WGS) entry which is preliminary data.</text>
</comment>
<name>A0A7Y0EQV8_9BIFI</name>
<organism evidence="1 2">
    <name type="scientific">Bifidobacterium oedipodis</name>
    <dbReference type="NCBI Taxonomy" id="2675322"/>
    <lineage>
        <taxon>Bacteria</taxon>
        <taxon>Bacillati</taxon>
        <taxon>Actinomycetota</taxon>
        <taxon>Actinomycetes</taxon>
        <taxon>Bifidobacteriales</taxon>
        <taxon>Bifidobacteriaceae</taxon>
        <taxon>Bifidobacterium</taxon>
    </lineage>
</organism>
<reference evidence="1 2" key="1">
    <citation type="submission" date="2020-02" db="EMBL/GenBank/DDBJ databases">
        <title>Characterization of phylogenetic diversity of novel bifidobacterial species isolated in Czech ZOOs.</title>
        <authorList>
            <person name="Lugli G.A."/>
            <person name="Vera N.B."/>
            <person name="Ventura M."/>
        </authorList>
    </citation>
    <scope>NUCLEOTIDE SEQUENCE [LARGE SCALE GENOMIC DNA]</scope>
    <source>
        <strain evidence="1 2">DSM 109957</strain>
    </source>
</reference>
<sequence>MVERLIMCGSRPVFSFEYDRSSGCARGTGTVLDTARLPREMITHGKPAVYARRIDEWWRHRAIPSTRDGIARALDTLGVHSTRELLDRSFGLSLSDQYWVKDATDSTRWEEVNFFDNPFDEELGRMLLTSHSSSHEFSFNAPDASTGGDLPKRWMILDDGTRALVKGGRTGQEPVNEVIASRLCDCLNIPAVRYSLAEYDNRPVSVCAEMLRRDEELVSAWQLMESIKRDNRLSMRDQWVKDAVSFGCNYELADAATDDWLLIDWLMRNIDRHFNNFGLIRNVDTLAVRPAPLFDTGASLWCGELKIDGRDYKAKPFYSTYKAMTARRQLGLVRGWDRYDLGALRDWPDDAAHRLSLSGMIAPARIDLIRDMLSVRIKVAQEVKDHSVL</sequence>
<gene>
    <name evidence="1" type="ORF">G1C95_1505</name>
</gene>